<protein>
    <submittedName>
        <fullName evidence="2">Heme-binding protein</fullName>
    </submittedName>
</protein>
<evidence type="ECO:0000313" key="3">
    <source>
        <dbReference type="Proteomes" id="UP000290037"/>
    </source>
</evidence>
<evidence type="ECO:0000313" key="2">
    <source>
        <dbReference type="EMBL" id="RXG30469.1"/>
    </source>
</evidence>
<dbReference type="InterPro" id="IPR025992">
    <property type="entry name" value="Haem-bd"/>
</dbReference>
<reference evidence="2 3" key="1">
    <citation type="submission" date="2018-07" db="EMBL/GenBank/DDBJ databases">
        <title>Leeuwenhoekiella genomics.</title>
        <authorList>
            <person name="Tahon G."/>
            <person name="Willems A."/>
        </authorList>
    </citation>
    <scope>NUCLEOTIDE SEQUENCE [LARGE SCALE GENOMIC DNA]</scope>
    <source>
        <strain evidence="2 3">LMG 24856</strain>
    </source>
</reference>
<dbReference type="Pfam" id="PF14376">
    <property type="entry name" value="Haem_bd"/>
    <property type="match status" value="1"/>
</dbReference>
<comment type="caution">
    <text evidence="2">The sequence shown here is derived from an EMBL/GenBank/DDBJ whole genome shotgun (WGS) entry which is preliminary data.</text>
</comment>
<evidence type="ECO:0000259" key="1">
    <source>
        <dbReference type="SMART" id="SM01235"/>
    </source>
</evidence>
<feature type="domain" description="Haem-binding" evidence="1">
    <location>
        <begin position="12"/>
        <end position="109"/>
    </location>
</feature>
<dbReference type="Proteomes" id="UP000290037">
    <property type="component" value="Unassembled WGS sequence"/>
</dbReference>
<keyword evidence="3" id="KW-1185">Reference proteome</keyword>
<dbReference type="SMART" id="SM01235">
    <property type="entry name" value="Haem_bd"/>
    <property type="match status" value="1"/>
</dbReference>
<dbReference type="EMBL" id="QOVN01000002">
    <property type="protein sequence ID" value="RXG30469.1"/>
    <property type="molecule type" value="Genomic_DNA"/>
</dbReference>
<organism evidence="2 3">
    <name type="scientific">Leeuwenhoekiella palythoae</name>
    <dbReference type="NCBI Taxonomy" id="573501"/>
    <lineage>
        <taxon>Bacteria</taxon>
        <taxon>Pseudomonadati</taxon>
        <taxon>Bacteroidota</taxon>
        <taxon>Flavobacteriia</taxon>
        <taxon>Flavobacteriales</taxon>
        <taxon>Flavobacteriaceae</taxon>
        <taxon>Leeuwenhoekiella</taxon>
    </lineage>
</organism>
<proteinExistence type="predicted"/>
<gene>
    <name evidence="2" type="ORF">DSM01_1219</name>
</gene>
<sequence>MIWIRHLLVFALVALVLIQFIPIDKNEGGYESLEPFLKETKPTTEVAVLLKSACYDCHSDQTAYPWYAHVAPASFYLDEHIQNAKQQLNFSEWEQYSAKRKNRKLNQII</sequence>
<name>A0ABY0D5J9_9FLAO</name>
<accession>A0ABY0D5J9</accession>